<feature type="domain" description="PLD phosphodiesterase" evidence="8">
    <location>
        <begin position="314"/>
        <end position="341"/>
    </location>
</feature>
<evidence type="ECO:0000256" key="6">
    <source>
        <dbReference type="ARBA" id="ARBA00037799"/>
    </source>
</evidence>
<dbReference type="InterPro" id="IPR032803">
    <property type="entry name" value="PLDc_3"/>
</dbReference>
<protein>
    <submittedName>
        <fullName evidence="9">EEV envelope phospholipase-like protein</fullName>
    </submittedName>
</protein>
<dbReference type="CDD" id="cd09107">
    <property type="entry name" value="PLDc_vPLD3_4_5_like_2"/>
    <property type="match status" value="1"/>
</dbReference>
<keyword evidence="4" id="KW-1038">Host endoplasmic reticulum</keyword>
<keyword evidence="2" id="KW-0946">Virion</keyword>
<evidence type="ECO:0000313" key="9">
    <source>
        <dbReference type="EMBL" id="ASC55620.1"/>
    </source>
</evidence>
<dbReference type="SUPFAM" id="SSF56024">
    <property type="entry name" value="Phospholipase D/nuclease"/>
    <property type="match status" value="2"/>
</dbReference>
<dbReference type="OrthoDB" id="3888at10239"/>
<dbReference type="PANTHER" id="PTHR10185:SF17">
    <property type="entry name" value="GM01519P-RELATED"/>
    <property type="match status" value="1"/>
</dbReference>
<dbReference type="Pfam" id="PF13918">
    <property type="entry name" value="PLDc_3"/>
    <property type="match status" value="1"/>
</dbReference>
<keyword evidence="1" id="KW-1043">Host membrane</keyword>
<reference evidence="9 10" key="1">
    <citation type="journal article" date="2017" name="Sci. Rep.">
        <title>Recovery of the first full-length genome sequence of a parapoxvirus directly from a clinical sample.</title>
        <authorList>
            <person name="Gunther T."/>
            <person name="Haas L."/>
            <person name="Alawi M."/>
            <person name="Wohlsein P."/>
            <person name="Marks J."/>
            <person name="Grundhoff A."/>
            <person name="Becher P."/>
            <person name="Fischer N."/>
        </authorList>
    </citation>
    <scope>NUCLEOTIDE SEQUENCE [LARGE SCALE GENOMIC DNA]</scope>
    <source>
        <strain evidence="9">AFK76s1</strain>
    </source>
</reference>
<evidence type="ECO:0000313" key="10">
    <source>
        <dbReference type="Proteomes" id="UP000202998"/>
    </source>
</evidence>
<accession>A0A1Z3GCY7</accession>
<dbReference type="PROSITE" id="PS50035">
    <property type="entry name" value="PLD"/>
    <property type="match status" value="1"/>
</dbReference>
<dbReference type="GO" id="GO:0019031">
    <property type="term" value="C:viral envelope"/>
    <property type="evidence" value="ECO:0007669"/>
    <property type="project" value="UniProtKB-KW"/>
</dbReference>
<gene>
    <name evidence="9" type="ORF">SePPVgORF005</name>
</gene>
<sequence>MWPFASIPVGANCRVVETLPPEVASLQQGNMGTLDCFLAIIESAKKFLYIASFCCNLQSTKEGLNVKDRLCALAKSGVNVTILVDHQSKEKDAAELREAGINYYKVKVSNKEGLGSMLGSFWLSDAGHWYVGSASLTGGSLATIKNLGVYSTNKHLAVDLMNRYNTFSSMVVDPKQPFTRFCCAMITPTATDFHMNHSGGGVFFSDSPERFLGFYRTLDEDLVLHRIDAAENSIDLSLLSMVPVVRSGSEVYYWPLIMDALLRAAINRSVRVRIIVSQWRNADPLSVAAVRALDNFGVGHIDITARWFAIPGRDDASNNTKLLIVDDCFAHVTVANLDGTHYKHHAFVSVNAENSDAVKQLAAVFERDWRSEYCTPINLK</sequence>
<evidence type="ECO:0000259" key="8">
    <source>
        <dbReference type="PROSITE" id="PS50035"/>
    </source>
</evidence>
<name>A0A1Z3GCY7_9POXV</name>
<evidence type="ECO:0000256" key="1">
    <source>
        <dbReference type="ARBA" id="ARBA00022870"/>
    </source>
</evidence>
<dbReference type="GO" id="GO:0055036">
    <property type="term" value="C:virion membrane"/>
    <property type="evidence" value="ECO:0007669"/>
    <property type="project" value="UniProtKB-SubCell"/>
</dbReference>
<dbReference type="CDD" id="cd09106">
    <property type="entry name" value="PLDc_vPLD3_4_5_like_1"/>
    <property type="match status" value="1"/>
</dbReference>
<proteinExistence type="predicted"/>
<dbReference type="GO" id="GO:0003824">
    <property type="term" value="F:catalytic activity"/>
    <property type="evidence" value="ECO:0007669"/>
    <property type="project" value="InterPro"/>
</dbReference>
<dbReference type="SMART" id="SM00155">
    <property type="entry name" value="PLDc"/>
    <property type="match status" value="2"/>
</dbReference>
<evidence type="ECO:0000256" key="7">
    <source>
        <dbReference type="ARBA" id="ARBA00037826"/>
    </source>
</evidence>
<dbReference type="InterPro" id="IPR001736">
    <property type="entry name" value="PLipase_D/transphosphatidylase"/>
</dbReference>
<dbReference type="GO" id="GO:0044167">
    <property type="term" value="C:host cell endoplasmic reticulum membrane"/>
    <property type="evidence" value="ECO:0007669"/>
    <property type="project" value="UniProtKB-SubCell"/>
</dbReference>
<organism evidence="9 10">
    <name type="scientific">Seal parapoxvirus</name>
    <dbReference type="NCBI Taxonomy" id="187984"/>
    <lineage>
        <taxon>Viruses</taxon>
        <taxon>Varidnaviria</taxon>
        <taxon>Bamfordvirae</taxon>
        <taxon>Nucleocytoviricota</taxon>
        <taxon>Pokkesviricetes</taxon>
        <taxon>Chitovirales</taxon>
        <taxon>Poxviridae</taxon>
        <taxon>Chordopoxvirinae</taxon>
        <taxon>Parapoxvirus</taxon>
        <taxon>Parapoxvirus sealpox</taxon>
        <taxon>Grey sealpox virus</taxon>
    </lineage>
</organism>
<keyword evidence="2" id="KW-0261">Viral envelope protein</keyword>
<dbReference type="Gene3D" id="3.30.870.10">
    <property type="entry name" value="Endonuclease Chain A"/>
    <property type="match status" value="2"/>
</dbReference>
<evidence type="ECO:0000256" key="5">
    <source>
        <dbReference type="ARBA" id="ARBA00023288"/>
    </source>
</evidence>
<dbReference type="EMBL" id="KY382358">
    <property type="protein sequence ID" value="ASC55620.1"/>
    <property type="molecule type" value="Genomic_DNA"/>
</dbReference>
<dbReference type="InterPro" id="IPR050874">
    <property type="entry name" value="Diverse_PLD-related"/>
</dbReference>
<keyword evidence="10" id="KW-1185">Reference proteome</keyword>
<dbReference type="Proteomes" id="UP000202998">
    <property type="component" value="Segment"/>
</dbReference>
<comment type="subcellular location">
    <subcellularLocation>
        <location evidence="6">Host endoplasmic reticulum membrane</location>
        <topology evidence="6">Lipid-anchor</topology>
        <orientation evidence="6">Cytoplasmic side</orientation>
    </subcellularLocation>
    <subcellularLocation>
        <location evidence="7">Virion membrane</location>
        <topology evidence="7">Lipid-anchor</topology>
    </subcellularLocation>
</comment>
<evidence type="ECO:0000256" key="2">
    <source>
        <dbReference type="ARBA" id="ARBA00022879"/>
    </source>
</evidence>
<dbReference type="PANTHER" id="PTHR10185">
    <property type="entry name" value="PHOSPHOLIPASE D - RELATED"/>
    <property type="match status" value="1"/>
</dbReference>
<evidence type="ECO:0000256" key="4">
    <source>
        <dbReference type="ARBA" id="ARBA00023184"/>
    </source>
</evidence>
<evidence type="ECO:0000256" key="3">
    <source>
        <dbReference type="ARBA" id="ARBA00023136"/>
    </source>
</evidence>
<keyword evidence="3" id="KW-0472">Membrane</keyword>
<keyword evidence="5" id="KW-0449">Lipoprotein</keyword>